<dbReference type="EMBL" id="JAUUTY010000005">
    <property type="protein sequence ID" value="KAK1626181.1"/>
    <property type="molecule type" value="Genomic_DNA"/>
</dbReference>
<evidence type="ECO:0000256" key="1">
    <source>
        <dbReference type="ARBA" id="ARBA00004123"/>
    </source>
</evidence>
<accession>A0AAD8RHM8</accession>
<evidence type="ECO:0000256" key="3">
    <source>
        <dbReference type="ARBA" id="ARBA00023125"/>
    </source>
</evidence>
<keyword evidence="5" id="KW-0539">Nucleus</keyword>
<dbReference type="AlphaFoldDB" id="A0AAD8RHM8"/>
<keyword evidence="9" id="KW-1185">Reference proteome</keyword>
<evidence type="ECO:0000256" key="5">
    <source>
        <dbReference type="ARBA" id="ARBA00023242"/>
    </source>
</evidence>
<dbReference type="CDD" id="cd00018">
    <property type="entry name" value="AP2"/>
    <property type="match status" value="1"/>
</dbReference>
<dbReference type="InterPro" id="IPR044808">
    <property type="entry name" value="ERF_plant"/>
</dbReference>
<reference evidence="8" key="1">
    <citation type="submission" date="2023-07" db="EMBL/GenBank/DDBJ databases">
        <title>A chromosome-level genome assembly of Lolium multiflorum.</title>
        <authorList>
            <person name="Chen Y."/>
            <person name="Copetti D."/>
            <person name="Kolliker R."/>
            <person name="Studer B."/>
        </authorList>
    </citation>
    <scope>NUCLEOTIDE SEQUENCE</scope>
    <source>
        <strain evidence="8">02402/16</strain>
        <tissue evidence="8">Leaf</tissue>
    </source>
</reference>
<dbReference type="InterPro" id="IPR001471">
    <property type="entry name" value="AP2/ERF_dom"/>
</dbReference>
<dbReference type="InterPro" id="IPR036955">
    <property type="entry name" value="AP2/ERF_dom_sf"/>
</dbReference>
<keyword evidence="2" id="KW-0805">Transcription regulation</keyword>
<dbReference type="GO" id="GO:0005634">
    <property type="term" value="C:nucleus"/>
    <property type="evidence" value="ECO:0007669"/>
    <property type="project" value="UniProtKB-SubCell"/>
</dbReference>
<evidence type="ECO:0000256" key="6">
    <source>
        <dbReference type="SAM" id="MobiDB-lite"/>
    </source>
</evidence>
<dbReference type="GO" id="GO:0003700">
    <property type="term" value="F:DNA-binding transcription factor activity"/>
    <property type="evidence" value="ECO:0007669"/>
    <property type="project" value="InterPro"/>
</dbReference>
<dbReference type="PROSITE" id="PS51032">
    <property type="entry name" value="AP2_ERF"/>
    <property type="match status" value="1"/>
</dbReference>
<evidence type="ECO:0000259" key="7">
    <source>
        <dbReference type="PROSITE" id="PS51032"/>
    </source>
</evidence>
<comment type="subcellular location">
    <subcellularLocation>
        <location evidence="1">Nucleus</location>
    </subcellularLocation>
</comment>
<protein>
    <recommendedName>
        <fullName evidence="7">AP2/ERF domain-containing protein</fullName>
    </recommendedName>
</protein>
<dbReference type="PANTHER" id="PTHR31190">
    <property type="entry name" value="DNA-BINDING DOMAIN"/>
    <property type="match status" value="1"/>
</dbReference>
<dbReference type="Pfam" id="PF00847">
    <property type="entry name" value="AP2"/>
    <property type="match status" value="1"/>
</dbReference>
<feature type="compositionally biased region" description="Basic and acidic residues" evidence="6">
    <location>
        <begin position="196"/>
        <end position="207"/>
    </location>
</feature>
<sequence length="232" mass="24636">MGVRRRPWGKWVVEIRDPVKGVRVWLGTFPSTEAAARAIRGAAPSNGKRARAEAAPAAKAAATPVIVLVGEEEEVTAAHASSVVKHDVESSQSSQSSDALPDFLWNGMSAFDEAAAHPTITVPELETEQPGSATKRPRTEAACGSGSNTGHRPRGRVGSARTWRRCRCVRAAASSSSSGRAGQRATAATEPRTRRRAETRSRGERRLIALSAAEASRDTTASTASRLAMLEE</sequence>
<comment type="caution">
    <text evidence="8">The sequence shown here is derived from an EMBL/GenBank/DDBJ whole genome shotgun (WGS) entry which is preliminary data.</text>
</comment>
<dbReference type="GO" id="GO:0003677">
    <property type="term" value="F:DNA binding"/>
    <property type="evidence" value="ECO:0007669"/>
    <property type="project" value="UniProtKB-KW"/>
</dbReference>
<feature type="compositionally biased region" description="Low complexity" evidence="6">
    <location>
        <begin position="169"/>
        <end position="190"/>
    </location>
</feature>
<evidence type="ECO:0000256" key="2">
    <source>
        <dbReference type="ARBA" id="ARBA00023015"/>
    </source>
</evidence>
<evidence type="ECO:0000256" key="4">
    <source>
        <dbReference type="ARBA" id="ARBA00023163"/>
    </source>
</evidence>
<evidence type="ECO:0000313" key="8">
    <source>
        <dbReference type="EMBL" id="KAK1626181.1"/>
    </source>
</evidence>
<dbReference type="SMART" id="SM00380">
    <property type="entry name" value="AP2"/>
    <property type="match status" value="1"/>
</dbReference>
<gene>
    <name evidence="8" type="ORF">QYE76_000496</name>
</gene>
<dbReference type="InterPro" id="IPR016177">
    <property type="entry name" value="DNA-bd_dom_sf"/>
</dbReference>
<dbReference type="PANTHER" id="PTHR31190:SF142">
    <property type="entry name" value="ETHYLENE-RESPONSIVE TRANSCRIPTION FACTOR RAP2-3"/>
    <property type="match status" value="1"/>
</dbReference>
<keyword evidence="4" id="KW-0804">Transcription</keyword>
<evidence type="ECO:0000313" key="9">
    <source>
        <dbReference type="Proteomes" id="UP001231189"/>
    </source>
</evidence>
<feature type="region of interest" description="Disordered" evidence="6">
    <location>
        <begin position="121"/>
        <end position="232"/>
    </location>
</feature>
<dbReference type="GO" id="GO:0009873">
    <property type="term" value="P:ethylene-activated signaling pathway"/>
    <property type="evidence" value="ECO:0007669"/>
    <property type="project" value="InterPro"/>
</dbReference>
<name>A0AAD8RHM8_LOLMU</name>
<dbReference type="SUPFAM" id="SSF54171">
    <property type="entry name" value="DNA-binding domain"/>
    <property type="match status" value="1"/>
</dbReference>
<dbReference type="Gene3D" id="3.30.730.10">
    <property type="entry name" value="AP2/ERF domain"/>
    <property type="match status" value="1"/>
</dbReference>
<feature type="domain" description="AP2/ERF" evidence="7">
    <location>
        <begin position="1"/>
        <end position="56"/>
    </location>
</feature>
<keyword evidence="3" id="KW-0238">DNA-binding</keyword>
<dbReference type="Proteomes" id="UP001231189">
    <property type="component" value="Unassembled WGS sequence"/>
</dbReference>
<organism evidence="8 9">
    <name type="scientific">Lolium multiflorum</name>
    <name type="common">Italian ryegrass</name>
    <name type="synonym">Lolium perenne subsp. multiflorum</name>
    <dbReference type="NCBI Taxonomy" id="4521"/>
    <lineage>
        <taxon>Eukaryota</taxon>
        <taxon>Viridiplantae</taxon>
        <taxon>Streptophyta</taxon>
        <taxon>Embryophyta</taxon>
        <taxon>Tracheophyta</taxon>
        <taxon>Spermatophyta</taxon>
        <taxon>Magnoliopsida</taxon>
        <taxon>Liliopsida</taxon>
        <taxon>Poales</taxon>
        <taxon>Poaceae</taxon>
        <taxon>BOP clade</taxon>
        <taxon>Pooideae</taxon>
        <taxon>Poodae</taxon>
        <taxon>Poeae</taxon>
        <taxon>Poeae Chloroplast Group 2 (Poeae type)</taxon>
        <taxon>Loliodinae</taxon>
        <taxon>Loliinae</taxon>
        <taxon>Lolium</taxon>
    </lineage>
</organism>
<proteinExistence type="predicted"/>